<dbReference type="Gene3D" id="3.40.50.300">
    <property type="entry name" value="P-loop containing nucleotide triphosphate hydrolases"/>
    <property type="match status" value="1"/>
</dbReference>
<organism evidence="1 2">
    <name type="scientific">Meripilus lineatus</name>
    <dbReference type="NCBI Taxonomy" id="2056292"/>
    <lineage>
        <taxon>Eukaryota</taxon>
        <taxon>Fungi</taxon>
        <taxon>Dikarya</taxon>
        <taxon>Basidiomycota</taxon>
        <taxon>Agaricomycotina</taxon>
        <taxon>Agaricomycetes</taxon>
        <taxon>Polyporales</taxon>
        <taxon>Meripilaceae</taxon>
        <taxon>Meripilus</taxon>
    </lineage>
</organism>
<dbReference type="EMBL" id="JANAWD010000285">
    <property type="protein sequence ID" value="KAJ3482181.1"/>
    <property type="molecule type" value="Genomic_DNA"/>
</dbReference>
<dbReference type="InterPro" id="IPR027417">
    <property type="entry name" value="P-loop_NTPase"/>
</dbReference>
<dbReference type="InterPro" id="IPR053226">
    <property type="entry name" value="Pyrrolopyrazine_biosynth_F"/>
</dbReference>
<keyword evidence="2" id="KW-1185">Reference proteome</keyword>
<evidence type="ECO:0000313" key="2">
    <source>
        <dbReference type="Proteomes" id="UP001212997"/>
    </source>
</evidence>
<dbReference type="Proteomes" id="UP001212997">
    <property type="component" value="Unassembled WGS sequence"/>
</dbReference>
<evidence type="ECO:0000313" key="1">
    <source>
        <dbReference type="EMBL" id="KAJ3482181.1"/>
    </source>
</evidence>
<comment type="caution">
    <text evidence="1">The sequence shown here is derived from an EMBL/GenBank/DDBJ whole genome shotgun (WGS) entry which is preliminary data.</text>
</comment>
<protein>
    <submittedName>
        <fullName evidence="1">Uncharacterized protein</fullName>
    </submittedName>
</protein>
<dbReference type="AlphaFoldDB" id="A0AAD5V023"/>
<gene>
    <name evidence="1" type="ORF">NLI96_g7153</name>
</gene>
<reference evidence="1" key="1">
    <citation type="submission" date="2022-07" db="EMBL/GenBank/DDBJ databases">
        <title>Genome Sequence of Physisporinus lineatus.</title>
        <authorList>
            <person name="Buettner E."/>
        </authorList>
    </citation>
    <scope>NUCLEOTIDE SEQUENCE</scope>
    <source>
        <strain evidence="1">VT162</strain>
    </source>
</reference>
<accession>A0AAD5V023</accession>
<name>A0AAD5V023_9APHY</name>
<dbReference type="PANTHER" id="PTHR48419">
    <property type="entry name" value="SULFOTRANSFERASE DOMAIN-CONTAINING PROTEIN"/>
    <property type="match status" value="1"/>
</dbReference>
<dbReference type="SUPFAM" id="SSF52540">
    <property type="entry name" value="P-loop containing nucleoside triphosphate hydrolases"/>
    <property type="match status" value="1"/>
</dbReference>
<sequence length="374" mass="42038">MSLRSSPKPAQSTSTRPIFVAAVPRACSTAFERVRDLSQFLHPLASRHTEYPAKQVFMTCPDQVECIHEPFGEPYYYGPERLGFRFNAPDQTDVRSKSGHPETTYRHIFDLLIQKHNFLQKDVATNQAMARRLFIKDIGHYLIPPSGPASSVVPSLKDYSGSFSNISTSTSTSPSPSDLMSDRSNPTVVLVHLLSQFQFAFLIRHPQSSIPSYYRFTVPPLSQNTGFTYFEPTEVGFAELRVLFDLSVIVLDADDLLDNPPGYVAEFCSRVCLSYSPAMLEWGPSATPGGARLHTEAEEKFRKWKGFHGDALSSTGLKARTHKKKLMTDQECLDIWTKSYGVDAAEQILHCVHANIDHYNYLKQFSMKLPPSTD</sequence>
<dbReference type="Pfam" id="PF19798">
    <property type="entry name" value="Sulfotransfer_5"/>
    <property type="match status" value="1"/>
</dbReference>
<proteinExistence type="predicted"/>
<dbReference type="PANTHER" id="PTHR48419:SF1">
    <property type="entry name" value="SULFOTRANSFERASE DOMAIN-CONTAINING PROTEIN"/>
    <property type="match status" value="1"/>
</dbReference>